<dbReference type="NCBIfam" id="TIGR01665">
    <property type="entry name" value="put_anti_recept"/>
    <property type="match status" value="1"/>
</dbReference>
<proteinExistence type="predicted"/>
<evidence type="ECO:0000256" key="1">
    <source>
        <dbReference type="SAM" id="Coils"/>
    </source>
</evidence>
<protein>
    <submittedName>
        <fullName evidence="3">Tail protein</fullName>
    </submittedName>
</protein>
<name>A0A8S5RRQ9_9CAUD</name>
<dbReference type="InterPro" id="IPR007119">
    <property type="entry name" value="Phage_tail_spike_N"/>
</dbReference>
<evidence type="ECO:0000259" key="2">
    <source>
        <dbReference type="Pfam" id="PF06605"/>
    </source>
</evidence>
<dbReference type="EMBL" id="BK057795">
    <property type="protein sequence ID" value="DAE92192.1"/>
    <property type="molecule type" value="Genomic_DNA"/>
</dbReference>
<organism evidence="3">
    <name type="scientific">Siphoviridae sp. ctES717</name>
    <dbReference type="NCBI Taxonomy" id="2827564"/>
    <lineage>
        <taxon>Viruses</taxon>
        <taxon>Duplodnaviria</taxon>
        <taxon>Heunggongvirae</taxon>
        <taxon>Uroviricota</taxon>
        <taxon>Caudoviricetes</taxon>
    </lineage>
</organism>
<dbReference type="Pfam" id="PF06605">
    <property type="entry name" value="Prophage_tail"/>
    <property type="match status" value="1"/>
</dbReference>
<sequence>MIKIFNATDTDFKTAGNIIINPLHCHEIKKKSLNGWYIEVEIPIKYKEYIEADKLCVVKTKSKLKPQAFRINDSITYTNRKIKFTAEHVMFDSRRYVLLDVRPTNLNGQNGLKYVNERTDKTSPFSIDSNVENVSTAYFIRKTLLESWQVFEERWGGVFEADNWDISFKQSIGKDNGETIVYGKNMQGFEIFEDWSNVCTKILPVGYDGLLLPEIYLESETQYEISYTKIVDFQTDLEAEEQTETNLLVELRNNASKYLKENCVPKVSYTVNSNVNNELEIGDTIKVLHPFVNIFTEVLEYEYDLISEKVKSLTFGNYTRDVKTKFNNIKNTIETIKQTVSKQEITIKKQTNLINSLNKNGYVYIDDNEILILDKLPKEQAKNVWRFGLGGIGFSSKGYEGPFETAITMDGQINAKFITTGTMAVARIEGLANFITETSSSITKIELEQGRITSKVSSVEQSVESITKIEGTAEGKNIYIDDASAEPLIDIMLEGESQQATRSGKNRANLTRDTFTNNGVTFTNNGDGTYTLNGTATAGMDNNLLLTEKHFEVSPNNFYRLSIKEFNGSMSGNGFALANLKIEEKITWGWIGSTTHAKKPEAIGTIVMINYYIGQGAIFNNYKIGIQMEVVDSATAGASSWEPYGASPSPDYPSPIKNVEGKNKFNYLWFDTTKEVAWTAYQSITSLAKAIPIFIGKGKVATFSSNVPLLSSDNLLYAINDLTKRSSASFALGKTQTIKANNEGYVYVGYIKSRTNYNKVKDGTYYVQVEEGTVAKPYVPYNSLEFKDEGENLYNDNIDDYSKPIDYWICPVALEQGETYKLSGKLKGTKMTGCVVAVVPYGNSYSEFKDVVYRYTALNTSGVVSNRTITVDSSFTSPKLVIYANNKEIFKSLFENYEIQLNKGTVAKPYEPHKQQTEYFPLSEGQKLYKNSYLVDDGIHHKRNQVVLDGSDDEGWTLLNSDKNTYKLSNFINGNGNDNSFNYPILSNYFKSDTQANVFEGVKNTIQALGGNVNGLYISFGKDSDINRVSLLRTFLKAKYDAGTPVIVEYDLAEEEIVPYTEDQKKAWEKLRHFTLFRGINNITSTANAKITYVRNNGLSDTYETKRNVKENHYTKSEADSQISQTADSIKESVKEINEQTQEKLATLELANQSLEFATKRVGGNNLIRNSAMINDNNFWLAHAKYLYIESSIPPDPVDGMYWYCTENNGAHQANQMYLYTNNEWQESAISKKALLSTQNYMANTTSNEYWADGTSANESTLSGRVIKLNGKEDYTVSHIYNITEPIILNKNEDKTAISYFVKNNIIQGSVGIGLMFLDFTDLTTIEKTYSIYEPGILLTPDDLKDLTKIESIINIPKKSDFIPVVVSNTAPTDTTKTWLDASIYLPKVYNADTSQWELLDTRMSLYNEETREIWTYRYFYGFYYQTPVNYDSLEIKSCYVALTYYPAFAVYTGSTEPTPYKGLYWNNQTSGLVKRAKYNGTNFVEWETLDIPSSLLPTGASLGVPMFDYIVPIKGFFEIADLKLEYNAICTKWTQFPGEVYSKNYKMDEKGFWIQSQQNTMYIDEDEILATYKGINIFQINKDLAYFYKVKAKESVQIGDYFLKEQQINNKNMLLFY</sequence>
<dbReference type="InterPro" id="IPR010572">
    <property type="entry name" value="Tail_dom"/>
</dbReference>
<feature type="domain" description="Tail spike" evidence="2">
    <location>
        <begin position="109"/>
        <end position="324"/>
    </location>
</feature>
<keyword evidence="1" id="KW-0175">Coiled coil</keyword>
<evidence type="ECO:0000313" key="3">
    <source>
        <dbReference type="EMBL" id="DAE92192.1"/>
    </source>
</evidence>
<feature type="coiled-coil region" evidence="1">
    <location>
        <begin position="1131"/>
        <end position="1158"/>
    </location>
</feature>
<accession>A0A8S5RRQ9</accession>
<reference evidence="3" key="1">
    <citation type="journal article" date="2021" name="Proc. Natl. Acad. Sci. U.S.A.">
        <title>A Catalog of Tens of Thousands of Viruses from Human Metagenomes Reveals Hidden Associations with Chronic Diseases.</title>
        <authorList>
            <person name="Tisza M.J."/>
            <person name="Buck C.B."/>
        </authorList>
    </citation>
    <scope>NUCLEOTIDE SEQUENCE</scope>
    <source>
        <strain evidence="3">CtES717</strain>
    </source>
</reference>